<feature type="region of interest" description="Disordered" evidence="9">
    <location>
        <begin position="1"/>
        <end position="49"/>
    </location>
</feature>
<protein>
    <recommendedName>
        <fullName evidence="2">RBR-type E3 ubiquitin transferase</fullName>
        <ecNumber evidence="2">2.3.2.31</ecNumber>
    </recommendedName>
</protein>
<evidence type="ECO:0000256" key="7">
    <source>
        <dbReference type="ARBA" id="ARBA00022786"/>
    </source>
</evidence>
<proteinExistence type="predicted"/>
<dbReference type="GO" id="GO:0061630">
    <property type="term" value="F:ubiquitin protein ligase activity"/>
    <property type="evidence" value="ECO:0007669"/>
    <property type="project" value="UniProtKB-EC"/>
</dbReference>
<dbReference type="Proteomes" id="UP000239156">
    <property type="component" value="Unassembled WGS sequence"/>
</dbReference>
<dbReference type="EC" id="2.3.2.31" evidence="2"/>
<sequence length="639" mass="72846">MSSDTSDIELEYDSTEGYEEDEDAIDLDSNDPSSDDGDGSSSFNMLPISTQPTKPLYQVEYSVLEESELTQRQVKEIEHVAGIIGIEGKDAALVLRYFGWNKDLLMEKYMDSPEKVFRDVGIRTDLESNQPTPLKRKTRSTPTFLCDICCDEANQDSLYLPSCPPLDAEKGSTTTQFVKHEFCRECYTQYVEGKVKEGEARTIECMESQCKQIVDENTIVDLLTVRDATVPDNERLMGRFQTLLNRTFVDDNPALKFCPAPNCIYTIECHVSKKSLDTVVPSVTCLCGQRYFHLSLLQLGTIHAHSKSILIFNFRRFCFGCSLADHQPCICPIVKLWQQKCADDSETANWISANTKECTKCHSTIEKNGGCNHMTCKKCKHEFCWVCTGVWADHGTAWYSCNRFEEKEEGGKDAQSKSRASLERYLHYYNRFANHEQSLRLDKELHIKTEKKMEEIQQASNLSWIEVQFLNKAVETLSVCRTTLKWTYAMAFYLEKNNFTALFEDNQADLEKAVEDLSGLLESPIEADTIVELRQKVTDKTVYVHKRNEIMLEETARDYQDGRSIVADILSSPFALPSILNSSKSTTNCEHNQFSPQPHTTCPHPSFPFIFMLVLSLPKDHPQPTLCEEHIETIMKPPS</sequence>
<keyword evidence="7" id="KW-0833">Ubl conjugation pathway</keyword>
<dbReference type="SMART" id="SM00647">
    <property type="entry name" value="IBR"/>
    <property type="match status" value="2"/>
</dbReference>
<dbReference type="InterPro" id="IPR002867">
    <property type="entry name" value="IBR_dom"/>
</dbReference>
<gene>
    <name evidence="11" type="ORF">PSTT_02363</name>
</gene>
<dbReference type="Pfam" id="PF19422">
    <property type="entry name" value="Ariadne"/>
    <property type="match status" value="1"/>
</dbReference>
<evidence type="ECO:0000313" key="11">
    <source>
        <dbReference type="EMBL" id="POW15175.1"/>
    </source>
</evidence>
<dbReference type="CDD" id="cd20346">
    <property type="entry name" value="BRcat_RBR_ANKIB1"/>
    <property type="match status" value="1"/>
</dbReference>
<keyword evidence="3" id="KW-0808">Transferase</keyword>
<dbReference type="InterPro" id="IPR031127">
    <property type="entry name" value="E3_UB_ligase_RBR"/>
</dbReference>
<dbReference type="PROSITE" id="PS51873">
    <property type="entry name" value="TRIAD"/>
    <property type="match status" value="1"/>
</dbReference>
<dbReference type="InterPro" id="IPR048962">
    <property type="entry name" value="ARIH1-like_UBL"/>
</dbReference>
<dbReference type="GO" id="GO:0008270">
    <property type="term" value="F:zinc ion binding"/>
    <property type="evidence" value="ECO:0007669"/>
    <property type="project" value="UniProtKB-KW"/>
</dbReference>
<dbReference type="Gene3D" id="3.30.40.10">
    <property type="entry name" value="Zinc/RING finger domain, C3HC4 (zinc finger)"/>
    <property type="match status" value="1"/>
</dbReference>
<evidence type="ECO:0000256" key="1">
    <source>
        <dbReference type="ARBA" id="ARBA00001798"/>
    </source>
</evidence>
<dbReference type="Gene3D" id="1.20.120.1750">
    <property type="match status" value="1"/>
</dbReference>
<comment type="catalytic activity">
    <reaction evidence="1">
        <text>[E2 ubiquitin-conjugating enzyme]-S-ubiquitinyl-L-cysteine + [acceptor protein]-L-lysine = [E2 ubiquitin-conjugating enzyme]-L-cysteine + [acceptor protein]-N(6)-ubiquitinyl-L-lysine.</text>
        <dbReference type="EC" id="2.3.2.31"/>
    </reaction>
</comment>
<evidence type="ECO:0000256" key="3">
    <source>
        <dbReference type="ARBA" id="ARBA00022679"/>
    </source>
</evidence>
<dbReference type="AlphaFoldDB" id="A0A2S4W064"/>
<keyword evidence="5" id="KW-0677">Repeat</keyword>
<evidence type="ECO:0000313" key="12">
    <source>
        <dbReference type="Proteomes" id="UP000239156"/>
    </source>
</evidence>
<dbReference type="GO" id="GO:0016567">
    <property type="term" value="P:protein ubiquitination"/>
    <property type="evidence" value="ECO:0007669"/>
    <property type="project" value="InterPro"/>
</dbReference>
<dbReference type="InterPro" id="IPR044066">
    <property type="entry name" value="TRIAD_supradom"/>
</dbReference>
<dbReference type="Pfam" id="PF22191">
    <property type="entry name" value="IBR_1"/>
    <property type="match status" value="1"/>
</dbReference>
<dbReference type="CDD" id="cd20356">
    <property type="entry name" value="Rcat_RBR_HHARI-like"/>
    <property type="match status" value="1"/>
</dbReference>
<accession>A0A2S4W064</accession>
<dbReference type="InterPro" id="IPR013083">
    <property type="entry name" value="Znf_RING/FYVE/PHD"/>
</dbReference>
<dbReference type="Pfam" id="PF01485">
    <property type="entry name" value="IBR"/>
    <property type="match status" value="1"/>
</dbReference>
<evidence type="ECO:0000256" key="9">
    <source>
        <dbReference type="SAM" id="MobiDB-lite"/>
    </source>
</evidence>
<evidence type="ECO:0000256" key="4">
    <source>
        <dbReference type="ARBA" id="ARBA00022723"/>
    </source>
</evidence>
<dbReference type="VEuPathDB" id="FungiDB:PSTT_02363"/>
<evidence type="ECO:0000256" key="6">
    <source>
        <dbReference type="ARBA" id="ARBA00022771"/>
    </source>
</evidence>
<dbReference type="VEuPathDB" id="FungiDB:PSHT_02160"/>
<keyword evidence="12" id="KW-1185">Reference proteome</keyword>
<dbReference type="PANTHER" id="PTHR11685">
    <property type="entry name" value="RBR FAMILY RING FINGER AND IBR DOMAIN-CONTAINING"/>
    <property type="match status" value="1"/>
</dbReference>
<dbReference type="SUPFAM" id="SSF57850">
    <property type="entry name" value="RING/U-box"/>
    <property type="match status" value="2"/>
</dbReference>
<reference evidence="11" key="1">
    <citation type="submission" date="2017-12" db="EMBL/GenBank/DDBJ databases">
        <title>Gene loss provides genomic basis for host adaptation in cereal stripe rust fungi.</title>
        <authorList>
            <person name="Xia C."/>
        </authorList>
    </citation>
    <scope>NUCLEOTIDE SEQUENCE [LARGE SCALE GENOMIC DNA]</scope>
    <source>
        <strain evidence="11">93-210</strain>
    </source>
</reference>
<dbReference type="FunFam" id="1.20.120.1750:FF:000007">
    <property type="entry name" value="RBR-type E3 ubiquitin transferase"/>
    <property type="match status" value="1"/>
</dbReference>
<comment type="caution">
    <text evidence="11">The sequence shown here is derived from an EMBL/GenBank/DDBJ whole genome shotgun (WGS) entry which is preliminary data.</text>
</comment>
<evidence type="ECO:0000259" key="10">
    <source>
        <dbReference type="PROSITE" id="PS51873"/>
    </source>
</evidence>
<keyword evidence="4" id="KW-0479">Metal-binding</keyword>
<evidence type="ECO:0000256" key="5">
    <source>
        <dbReference type="ARBA" id="ARBA00022737"/>
    </source>
</evidence>
<dbReference type="EMBL" id="PKSL01000014">
    <property type="protein sequence ID" value="POW15175.1"/>
    <property type="molecule type" value="Genomic_DNA"/>
</dbReference>
<organism evidence="11 12">
    <name type="scientific">Puccinia striiformis</name>
    <dbReference type="NCBI Taxonomy" id="27350"/>
    <lineage>
        <taxon>Eukaryota</taxon>
        <taxon>Fungi</taxon>
        <taxon>Dikarya</taxon>
        <taxon>Basidiomycota</taxon>
        <taxon>Pucciniomycotina</taxon>
        <taxon>Pucciniomycetes</taxon>
        <taxon>Pucciniales</taxon>
        <taxon>Pucciniaceae</taxon>
        <taxon>Puccinia</taxon>
    </lineage>
</organism>
<keyword evidence="6" id="KW-0863">Zinc-finger</keyword>
<name>A0A2S4W064_9BASI</name>
<evidence type="ECO:0000256" key="2">
    <source>
        <dbReference type="ARBA" id="ARBA00012251"/>
    </source>
</evidence>
<dbReference type="Pfam" id="PF21235">
    <property type="entry name" value="UBA_ARI1"/>
    <property type="match status" value="1"/>
</dbReference>
<evidence type="ECO:0000256" key="8">
    <source>
        <dbReference type="ARBA" id="ARBA00022833"/>
    </source>
</evidence>
<feature type="compositionally biased region" description="Acidic residues" evidence="9">
    <location>
        <begin position="1"/>
        <end position="38"/>
    </location>
</feature>
<feature type="domain" description="RING-type" evidence="10">
    <location>
        <begin position="142"/>
        <end position="405"/>
    </location>
</feature>
<keyword evidence="8" id="KW-0862">Zinc</keyword>
<dbReference type="InterPro" id="IPR045840">
    <property type="entry name" value="Ariadne"/>
</dbReference>